<dbReference type="InterPro" id="IPR007159">
    <property type="entry name" value="SpoVT-AbrB_dom"/>
</dbReference>
<dbReference type="AlphaFoldDB" id="A0A7C2G226"/>
<dbReference type="PANTHER" id="PTHR34860:SF7">
    <property type="entry name" value="TRANSCRIPTION REGULATOR, SPOVT_ABRB FAMILY"/>
    <property type="match status" value="1"/>
</dbReference>
<dbReference type="InterPro" id="IPR037914">
    <property type="entry name" value="SpoVT-AbrB_sf"/>
</dbReference>
<dbReference type="GO" id="GO:0003677">
    <property type="term" value="F:DNA binding"/>
    <property type="evidence" value="ECO:0007669"/>
    <property type="project" value="InterPro"/>
</dbReference>
<dbReference type="EMBL" id="DSJT01000038">
    <property type="protein sequence ID" value="HEF87967.1"/>
    <property type="molecule type" value="Genomic_DNA"/>
</dbReference>
<dbReference type="InterPro" id="IPR052975">
    <property type="entry name" value="Repressor-like_regulatory"/>
</dbReference>
<dbReference type="Gene3D" id="2.10.260.10">
    <property type="match status" value="1"/>
</dbReference>
<accession>A0A7C2G226</accession>
<dbReference type="CDD" id="cd02116">
    <property type="entry name" value="ACT"/>
    <property type="match status" value="1"/>
</dbReference>
<organism evidence="3">
    <name type="scientific">Thermosphaera aggregans</name>
    <dbReference type="NCBI Taxonomy" id="54254"/>
    <lineage>
        <taxon>Archaea</taxon>
        <taxon>Thermoproteota</taxon>
        <taxon>Thermoprotei</taxon>
        <taxon>Desulfurococcales</taxon>
        <taxon>Desulfurococcaceae</taxon>
        <taxon>Thermosphaera</taxon>
    </lineage>
</organism>
<protein>
    <submittedName>
        <fullName evidence="3">ACT domain-containing protein</fullName>
    </submittedName>
</protein>
<dbReference type="NCBIfam" id="NF006352">
    <property type="entry name" value="PRK08577.1"/>
    <property type="match status" value="1"/>
</dbReference>
<dbReference type="InterPro" id="IPR045865">
    <property type="entry name" value="ACT-like_dom_sf"/>
</dbReference>
<dbReference type="Pfam" id="PF04014">
    <property type="entry name" value="MazE_antitoxin"/>
    <property type="match status" value="1"/>
</dbReference>
<dbReference type="InterPro" id="IPR002912">
    <property type="entry name" value="ACT_dom"/>
</dbReference>
<dbReference type="SUPFAM" id="SSF55021">
    <property type="entry name" value="ACT-like"/>
    <property type="match status" value="1"/>
</dbReference>
<dbReference type="SUPFAM" id="SSF89447">
    <property type="entry name" value="AbrB/MazE/MraZ-like"/>
    <property type="match status" value="1"/>
</dbReference>
<dbReference type="SMART" id="SM00966">
    <property type="entry name" value="SpoVT_AbrB"/>
    <property type="match status" value="1"/>
</dbReference>
<proteinExistence type="predicted"/>
<feature type="domain" description="ACT" evidence="1">
    <location>
        <begin position="57"/>
        <end position="137"/>
    </location>
</feature>
<evidence type="ECO:0000313" key="3">
    <source>
        <dbReference type="EMBL" id="HEF87967.1"/>
    </source>
</evidence>
<dbReference type="NCBIfam" id="TIGR01439">
    <property type="entry name" value="lp_hng_hel_AbrB"/>
    <property type="match status" value="1"/>
</dbReference>
<dbReference type="PROSITE" id="PS51740">
    <property type="entry name" value="SPOVT_ABRB"/>
    <property type="match status" value="1"/>
</dbReference>
<comment type="caution">
    <text evidence="3">The sequence shown here is derived from an EMBL/GenBank/DDBJ whole genome shotgun (WGS) entry which is preliminary data.</text>
</comment>
<gene>
    <name evidence="3" type="ORF">ENP55_06835</name>
</gene>
<dbReference type="PANTHER" id="PTHR34860">
    <property type="entry name" value="REPRESSOR-LIKE PROTEIN SSO7C3"/>
    <property type="match status" value="1"/>
</dbReference>
<dbReference type="Pfam" id="PF01842">
    <property type="entry name" value="ACT"/>
    <property type="match status" value="1"/>
</dbReference>
<sequence>MKIEELVKVDSKGRVTIPMAVREVLDIREGMYLLVVADKDKKELRLLPIPVAAKLIKIKLVVEDRPGVLAELTRFLAQHNIDIISTRCTVLKREELGECEMIVDLAKSEWTEPGMVADEMKKLEPVKNVEASYMSVE</sequence>
<feature type="domain" description="SpoVT-AbrB" evidence="2">
    <location>
        <begin position="4"/>
        <end position="51"/>
    </location>
</feature>
<evidence type="ECO:0000259" key="1">
    <source>
        <dbReference type="PROSITE" id="PS51671"/>
    </source>
</evidence>
<name>A0A7C2G226_9CREN</name>
<evidence type="ECO:0000259" key="2">
    <source>
        <dbReference type="PROSITE" id="PS51740"/>
    </source>
</evidence>
<reference evidence="3" key="1">
    <citation type="journal article" date="2020" name="mSystems">
        <title>Genome- and Community-Level Interaction Insights into Carbon Utilization and Element Cycling Functions of Hydrothermarchaeota in Hydrothermal Sediment.</title>
        <authorList>
            <person name="Zhou Z."/>
            <person name="Liu Y."/>
            <person name="Xu W."/>
            <person name="Pan J."/>
            <person name="Luo Z.H."/>
            <person name="Li M."/>
        </authorList>
    </citation>
    <scope>NUCLEOTIDE SEQUENCE [LARGE SCALE GENOMIC DNA]</scope>
    <source>
        <strain evidence="3">SpSt-23</strain>
    </source>
</reference>
<dbReference type="Gene3D" id="3.30.70.260">
    <property type="match status" value="1"/>
</dbReference>
<dbReference type="PROSITE" id="PS51671">
    <property type="entry name" value="ACT"/>
    <property type="match status" value="1"/>
</dbReference>